<protein>
    <submittedName>
        <fullName evidence="1">Uncharacterized protein</fullName>
    </submittedName>
</protein>
<sequence length="169" mass="19560">MKEKLRKSKGEGERKREFGEKWVVPCGTYLEWHSVRGVTLYNDDDVLSNMEKNSKEEYLMDGYGIVKYECGYCLVGIYDGNPFRNFPSKEDKNKLGNHRQSTKEAWLLEWFEGRVEPWAPEINVLRPGALNGVPERRRSGPIFALFRLFSTLWFGISGWSNTTAHSSTL</sequence>
<dbReference type="Gramene" id="KOM26707">
    <property type="protein sequence ID" value="KOM26707"/>
    <property type="gene ID" value="LR48_Vigan306s000900"/>
</dbReference>
<name>A0A0L9T7Y7_PHAAN</name>
<dbReference type="EMBL" id="KQ258335">
    <property type="protein sequence ID" value="KOM26707.1"/>
    <property type="molecule type" value="Genomic_DNA"/>
</dbReference>
<dbReference type="AlphaFoldDB" id="A0A0L9T7Y7"/>
<reference evidence="2" key="1">
    <citation type="journal article" date="2015" name="Proc. Natl. Acad. Sci. U.S.A.">
        <title>Genome sequencing of adzuki bean (Vigna angularis) provides insight into high starch and low fat accumulation and domestication.</title>
        <authorList>
            <person name="Yang K."/>
            <person name="Tian Z."/>
            <person name="Chen C."/>
            <person name="Luo L."/>
            <person name="Zhao B."/>
            <person name="Wang Z."/>
            <person name="Yu L."/>
            <person name="Li Y."/>
            <person name="Sun Y."/>
            <person name="Li W."/>
            <person name="Chen Y."/>
            <person name="Li Y."/>
            <person name="Zhang Y."/>
            <person name="Ai D."/>
            <person name="Zhao J."/>
            <person name="Shang C."/>
            <person name="Ma Y."/>
            <person name="Wu B."/>
            <person name="Wang M."/>
            <person name="Gao L."/>
            <person name="Sun D."/>
            <person name="Zhang P."/>
            <person name="Guo F."/>
            <person name="Wang W."/>
            <person name="Li Y."/>
            <person name="Wang J."/>
            <person name="Varshney R.K."/>
            <person name="Wang J."/>
            <person name="Ling H.Q."/>
            <person name="Wan P."/>
        </authorList>
    </citation>
    <scope>NUCLEOTIDE SEQUENCE</scope>
    <source>
        <strain evidence="2">cv. Jingnong 6</strain>
    </source>
</reference>
<gene>
    <name evidence="1" type="ORF">LR48_Vigan306s000900</name>
</gene>
<accession>A0A0L9T7Y7</accession>
<organism evidence="1 2">
    <name type="scientific">Phaseolus angularis</name>
    <name type="common">Azuki bean</name>
    <name type="synonym">Vigna angularis</name>
    <dbReference type="NCBI Taxonomy" id="3914"/>
    <lineage>
        <taxon>Eukaryota</taxon>
        <taxon>Viridiplantae</taxon>
        <taxon>Streptophyta</taxon>
        <taxon>Embryophyta</taxon>
        <taxon>Tracheophyta</taxon>
        <taxon>Spermatophyta</taxon>
        <taxon>Magnoliopsida</taxon>
        <taxon>eudicotyledons</taxon>
        <taxon>Gunneridae</taxon>
        <taxon>Pentapetalae</taxon>
        <taxon>rosids</taxon>
        <taxon>fabids</taxon>
        <taxon>Fabales</taxon>
        <taxon>Fabaceae</taxon>
        <taxon>Papilionoideae</taxon>
        <taxon>50 kb inversion clade</taxon>
        <taxon>NPAAA clade</taxon>
        <taxon>indigoferoid/millettioid clade</taxon>
        <taxon>Phaseoleae</taxon>
        <taxon>Vigna</taxon>
    </lineage>
</organism>
<proteinExistence type="predicted"/>
<evidence type="ECO:0000313" key="1">
    <source>
        <dbReference type="EMBL" id="KOM26707.1"/>
    </source>
</evidence>
<evidence type="ECO:0000313" key="2">
    <source>
        <dbReference type="Proteomes" id="UP000053144"/>
    </source>
</evidence>
<dbReference type="Proteomes" id="UP000053144">
    <property type="component" value="Unassembled WGS sequence"/>
</dbReference>